<reference evidence="2" key="1">
    <citation type="journal article" date="2023" name="G3 (Bethesda)">
        <title>Genome assembly and association tests identify interacting loci associated with vigor, precocity, and sex in interspecific pistachio rootstocks.</title>
        <authorList>
            <person name="Palmer W."/>
            <person name="Jacygrad E."/>
            <person name="Sagayaradj S."/>
            <person name="Cavanaugh K."/>
            <person name="Han R."/>
            <person name="Bertier L."/>
            <person name="Beede B."/>
            <person name="Kafkas S."/>
            <person name="Golino D."/>
            <person name="Preece J."/>
            <person name="Michelmore R."/>
        </authorList>
    </citation>
    <scope>NUCLEOTIDE SEQUENCE [LARGE SCALE GENOMIC DNA]</scope>
</reference>
<sequence>MVHEDFTIQPTPEFDHNGDAATSQEPEFEPEITLHVFIGWMAPRTMCKMGSLEVSVLIDIGSTHNFISERLAIKLRLLVVPIEEFFVKVANEEKLKC</sequence>
<name>A0ACC0XPU3_9ROSI</name>
<organism evidence="1 2">
    <name type="scientific">Pistacia integerrima</name>
    <dbReference type="NCBI Taxonomy" id="434235"/>
    <lineage>
        <taxon>Eukaryota</taxon>
        <taxon>Viridiplantae</taxon>
        <taxon>Streptophyta</taxon>
        <taxon>Embryophyta</taxon>
        <taxon>Tracheophyta</taxon>
        <taxon>Spermatophyta</taxon>
        <taxon>Magnoliopsida</taxon>
        <taxon>eudicotyledons</taxon>
        <taxon>Gunneridae</taxon>
        <taxon>Pentapetalae</taxon>
        <taxon>rosids</taxon>
        <taxon>malvids</taxon>
        <taxon>Sapindales</taxon>
        <taxon>Anacardiaceae</taxon>
        <taxon>Pistacia</taxon>
    </lineage>
</organism>
<keyword evidence="2" id="KW-1185">Reference proteome</keyword>
<comment type="caution">
    <text evidence="1">The sequence shown here is derived from an EMBL/GenBank/DDBJ whole genome shotgun (WGS) entry which is preliminary data.</text>
</comment>
<evidence type="ECO:0000313" key="1">
    <source>
        <dbReference type="EMBL" id="KAJ0020327.1"/>
    </source>
</evidence>
<dbReference type="EMBL" id="CM047746">
    <property type="protein sequence ID" value="KAJ0020327.1"/>
    <property type="molecule type" value="Genomic_DNA"/>
</dbReference>
<proteinExistence type="predicted"/>
<evidence type="ECO:0000313" key="2">
    <source>
        <dbReference type="Proteomes" id="UP001163603"/>
    </source>
</evidence>
<gene>
    <name evidence="1" type="ORF">Pint_32081</name>
</gene>
<accession>A0ACC0XPU3</accession>
<protein>
    <submittedName>
        <fullName evidence="1">Uncharacterized protein</fullName>
    </submittedName>
</protein>
<dbReference type="Proteomes" id="UP001163603">
    <property type="component" value="Chromosome 11"/>
</dbReference>